<accession>A0A090ALA5</accession>
<dbReference type="Proteomes" id="UP000031623">
    <property type="component" value="Chromosome"/>
</dbReference>
<evidence type="ECO:0000313" key="1">
    <source>
        <dbReference type="EMBL" id="BAP55850.1"/>
    </source>
</evidence>
<gene>
    <name evidence="1" type="ORF">THII_1553</name>
</gene>
<proteinExistence type="predicted"/>
<keyword evidence="2" id="KW-1185">Reference proteome</keyword>
<dbReference type="STRING" id="40754.THII_1553"/>
<evidence type="ECO:0000313" key="2">
    <source>
        <dbReference type="Proteomes" id="UP000031623"/>
    </source>
</evidence>
<protein>
    <submittedName>
        <fullName evidence="1">Uncharacterized protein</fullName>
    </submittedName>
</protein>
<dbReference type="KEGG" id="tig:THII_1553"/>
<dbReference type="HOGENOM" id="CLU_743819_0_0_6"/>
<name>A0A090ALA5_9GAMM</name>
<reference evidence="1 2" key="1">
    <citation type="journal article" date="2014" name="ISME J.">
        <title>Ecophysiology of Thioploca ingrica as revealed by the complete genome sequence supplemented with proteomic evidence.</title>
        <authorList>
            <person name="Kojima H."/>
            <person name="Ogura Y."/>
            <person name="Yamamoto N."/>
            <person name="Togashi T."/>
            <person name="Mori H."/>
            <person name="Watanabe T."/>
            <person name="Nemoto F."/>
            <person name="Kurokawa K."/>
            <person name="Hayashi T."/>
            <person name="Fukui M."/>
        </authorList>
    </citation>
    <scope>NUCLEOTIDE SEQUENCE [LARGE SCALE GENOMIC DNA]</scope>
</reference>
<dbReference type="OrthoDB" id="2806980at2"/>
<dbReference type="EMBL" id="AP014633">
    <property type="protein sequence ID" value="BAP55850.1"/>
    <property type="molecule type" value="Genomic_DNA"/>
</dbReference>
<organism evidence="1 2">
    <name type="scientific">Thioploca ingrica</name>
    <dbReference type="NCBI Taxonomy" id="40754"/>
    <lineage>
        <taxon>Bacteria</taxon>
        <taxon>Pseudomonadati</taxon>
        <taxon>Pseudomonadota</taxon>
        <taxon>Gammaproteobacteria</taxon>
        <taxon>Thiotrichales</taxon>
        <taxon>Thiotrichaceae</taxon>
        <taxon>Thioploca</taxon>
    </lineage>
</organism>
<dbReference type="AlphaFoldDB" id="A0A090ALA5"/>
<sequence length="372" mass="40780">MFMKGFIKKLSINFLVSVLLILVNINLANAAYDIFVGTQSGAGYGSTGGGIVYRYGGDTNWTNISAGTNIGQAVMDLEVFGGKLYAATQTNSGPGGDSGYGQVWRYNGGTNWTLVGTMGTSVMDLITYRGALYAVVTDYMYRDGDYKNGKLYRYQAPNNWTKVGGLSYTGFRTAIVSSVSGRDEIIIGELNTDAWSAYSPEIGLELRSDPGGSCVWDFAEYNGAVYSGHYWGPIYKTTDAYNWTMELFEGDRHFWALETFKRKLYVGGSGGYYSPHSGRLDFLEGSNLVTVWEYPTQSDTDGITRLAVAPDDSILLIGTGILDGYYTGNGKAEVWVYRPLARPPYNQPRLISPLDYFAGGVQSLSIVEPLPY</sequence>